<dbReference type="GO" id="GO:0016020">
    <property type="term" value="C:membrane"/>
    <property type="evidence" value="ECO:0007669"/>
    <property type="project" value="TreeGrafter"/>
</dbReference>
<proteinExistence type="inferred from homology"/>
<protein>
    <submittedName>
        <fullName evidence="12">FdhF/YdeP family oxidoreductase</fullName>
    </submittedName>
</protein>
<evidence type="ECO:0000256" key="9">
    <source>
        <dbReference type="ARBA" id="ARBA00023014"/>
    </source>
</evidence>
<dbReference type="Proteomes" id="UP000291613">
    <property type="component" value="Unassembled WGS sequence"/>
</dbReference>
<dbReference type="GO" id="GO:0030151">
    <property type="term" value="F:molybdenum ion binding"/>
    <property type="evidence" value="ECO:0007669"/>
    <property type="project" value="InterPro"/>
</dbReference>
<evidence type="ECO:0000313" key="13">
    <source>
        <dbReference type="Proteomes" id="UP000291613"/>
    </source>
</evidence>
<dbReference type="InterPro" id="IPR037951">
    <property type="entry name" value="MopB_CT_YdeP"/>
</dbReference>
<organism evidence="12 13">
    <name type="scientific">Hansschlegelia quercus</name>
    <dbReference type="NCBI Taxonomy" id="2528245"/>
    <lineage>
        <taxon>Bacteria</taxon>
        <taxon>Pseudomonadati</taxon>
        <taxon>Pseudomonadota</taxon>
        <taxon>Alphaproteobacteria</taxon>
        <taxon>Hyphomicrobiales</taxon>
        <taxon>Methylopilaceae</taxon>
        <taxon>Hansschlegelia</taxon>
    </lineage>
</organism>
<dbReference type="OrthoDB" id="5287431at2"/>
<evidence type="ECO:0000259" key="11">
    <source>
        <dbReference type="Pfam" id="PF01568"/>
    </source>
</evidence>
<dbReference type="InterPro" id="IPR009010">
    <property type="entry name" value="Asp_de-COase-like_dom_sf"/>
</dbReference>
<comment type="cofactor">
    <cofactor evidence="1">
        <name>Mo-bis(molybdopterin guanine dinucleotide)</name>
        <dbReference type="ChEBI" id="CHEBI:60539"/>
    </cofactor>
</comment>
<comment type="similarity">
    <text evidence="3">Belongs to the prokaryotic molybdopterin-containing oxidoreductase family.</text>
</comment>
<keyword evidence="13" id="KW-1185">Reference proteome</keyword>
<dbReference type="PANTHER" id="PTHR43105:SF4">
    <property type="entry name" value="PROTEIN YDEP"/>
    <property type="match status" value="1"/>
</dbReference>
<dbReference type="NCBIfam" id="TIGR01701">
    <property type="entry name" value="Fdhalpha-like"/>
    <property type="match status" value="1"/>
</dbReference>
<evidence type="ECO:0000256" key="1">
    <source>
        <dbReference type="ARBA" id="ARBA00001942"/>
    </source>
</evidence>
<reference evidence="12 13" key="1">
    <citation type="submission" date="2019-02" db="EMBL/GenBank/DDBJ databases">
        <title>Hansschlegelia quercus sp. nov., a novel methylotrophic bacterium from buds of oak (Quercus robur L.).</title>
        <authorList>
            <person name="Agafonova N.V."/>
            <person name="Kaparullina E.N."/>
            <person name="Grouzdev D.S."/>
            <person name="Doronina N.V."/>
        </authorList>
    </citation>
    <scope>NUCLEOTIDE SEQUENCE [LARGE SCALE GENOMIC DNA]</scope>
    <source>
        <strain evidence="12 13">Dub</strain>
    </source>
</reference>
<keyword evidence="5" id="KW-0500">Molybdenum</keyword>
<keyword evidence="8" id="KW-0408">Iron</keyword>
<dbReference type="GO" id="GO:1990204">
    <property type="term" value="C:oxidoreductase complex"/>
    <property type="evidence" value="ECO:0007669"/>
    <property type="project" value="UniProtKB-ARBA"/>
</dbReference>
<evidence type="ECO:0000256" key="6">
    <source>
        <dbReference type="ARBA" id="ARBA00022723"/>
    </source>
</evidence>
<evidence type="ECO:0000256" key="7">
    <source>
        <dbReference type="ARBA" id="ARBA00023002"/>
    </source>
</evidence>
<dbReference type="RefSeq" id="WP_131003927.1">
    <property type="nucleotide sequence ID" value="NZ_JBHSZR010000001.1"/>
</dbReference>
<dbReference type="EMBL" id="SIUB01000006">
    <property type="protein sequence ID" value="TBN51763.1"/>
    <property type="molecule type" value="Genomic_DNA"/>
</dbReference>
<evidence type="ECO:0000256" key="3">
    <source>
        <dbReference type="ARBA" id="ARBA00010312"/>
    </source>
</evidence>
<evidence type="ECO:0000256" key="2">
    <source>
        <dbReference type="ARBA" id="ARBA00001966"/>
    </source>
</evidence>
<keyword evidence="6" id="KW-0479">Metal-binding</keyword>
<dbReference type="AlphaFoldDB" id="A0A4Q9GIH6"/>
<dbReference type="InterPro" id="IPR041953">
    <property type="entry name" value="YdeP_MopB"/>
</dbReference>
<dbReference type="InterPro" id="IPR050123">
    <property type="entry name" value="Prok_molybdopt-oxidoreductase"/>
</dbReference>
<feature type="domain" description="Molybdopterin dinucleotide-binding" evidence="11">
    <location>
        <begin position="647"/>
        <end position="751"/>
    </location>
</feature>
<dbReference type="PANTHER" id="PTHR43105">
    <property type="entry name" value="RESPIRATORY NITRATE REDUCTASE"/>
    <property type="match status" value="1"/>
</dbReference>
<dbReference type="PIRSF" id="PIRSF000144">
    <property type="entry name" value="CbbBc"/>
    <property type="match status" value="1"/>
</dbReference>
<dbReference type="Gene3D" id="3.40.50.740">
    <property type="match status" value="1"/>
</dbReference>
<feature type="domain" description="Molybdopterin oxidoreductase" evidence="10">
    <location>
        <begin position="109"/>
        <end position="476"/>
    </location>
</feature>
<dbReference type="Pfam" id="PF00384">
    <property type="entry name" value="Molybdopterin"/>
    <property type="match status" value="1"/>
</dbReference>
<name>A0A4Q9GIH6_9HYPH</name>
<accession>A0A4Q9GIH6</accession>
<comment type="caution">
    <text evidence="12">The sequence shown here is derived from an EMBL/GenBank/DDBJ whole genome shotgun (WGS) entry which is preliminary data.</text>
</comment>
<evidence type="ECO:0000256" key="8">
    <source>
        <dbReference type="ARBA" id="ARBA00023004"/>
    </source>
</evidence>
<dbReference type="CDD" id="cd02767">
    <property type="entry name" value="MopB_ydeP"/>
    <property type="match status" value="1"/>
</dbReference>
<dbReference type="GO" id="GO:0051539">
    <property type="term" value="F:4 iron, 4 sulfur cluster binding"/>
    <property type="evidence" value="ECO:0007669"/>
    <property type="project" value="UniProtKB-KW"/>
</dbReference>
<dbReference type="SUPFAM" id="SSF50692">
    <property type="entry name" value="ADC-like"/>
    <property type="match status" value="1"/>
</dbReference>
<evidence type="ECO:0000259" key="10">
    <source>
        <dbReference type="Pfam" id="PF00384"/>
    </source>
</evidence>
<comment type="cofactor">
    <cofactor evidence="2">
        <name>[4Fe-4S] cluster</name>
        <dbReference type="ChEBI" id="CHEBI:49883"/>
    </cofactor>
</comment>
<dbReference type="InterPro" id="IPR006656">
    <property type="entry name" value="Mopterin_OxRdtase"/>
</dbReference>
<evidence type="ECO:0000313" key="12">
    <source>
        <dbReference type="EMBL" id="TBN51763.1"/>
    </source>
</evidence>
<gene>
    <name evidence="12" type="ORF">EYR15_12690</name>
</gene>
<dbReference type="Gene3D" id="3.40.228.10">
    <property type="entry name" value="Dimethylsulfoxide Reductase, domain 2"/>
    <property type="match status" value="1"/>
</dbReference>
<keyword evidence="4" id="KW-0004">4Fe-4S</keyword>
<keyword evidence="7" id="KW-0560">Oxidoreductase</keyword>
<dbReference type="InterPro" id="IPR006657">
    <property type="entry name" value="MoPterin_dinucl-bd_dom"/>
</dbReference>
<dbReference type="GO" id="GO:0045333">
    <property type="term" value="P:cellular respiration"/>
    <property type="evidence" value="ECO:0007669"/>
    <property type="project" value="UniProtKB-ARBA"/>
</dbReference>
<evidence type="ECO:0000256" key="4">
    <source>
        <dbReference type="ARBA" id="ARBA00022485"/>
    </source>
</evidence>
<dbReference type="InterPro" id="IPR010046">
    <property type="entry name" value="Mopterin_OxRdtse_a_bac"/>
</dbReference>
<dbReference type="Pfam" id="PF01568">
    <property type="entry name" value="Molydop_binding"/>
    <property type="match status" value="1"/>
</dbReference>
<dbReference type="GO" id="GO:0008863">
    <property type="term" value="F:formate dehydrogenase (NAD+) activity"/>
    <property type="evidence" value="ECO:0007669"/>
    <property type="project" value="InterPro"/>
</dbReference>
<keyword evidence="9" id="KW-0411">Iron-sulfur</keyword>
<dbReference type="SUPFAM" id="SSF53706">
    <property type="entry name" value="Formate dehydrogenase/DMSO reductase, domains 1-3"/>
    <property type="match status" value="1"/>
</dbReference>
<evidence type="ECO:0000256" key="5">
    <source>
        <dbReference type="ARBA" id="ARBA00022505"/>
    </source>
</evidence>
<dbReference type="CDD" id="cd02787">
    <property type="entry name" value="MopB_CT_ydeP"/>
    <property type="match status" value="1"/>
</dbReference>
<dbReference type="GO" id="GO:0043546">
    <property type="term" value="F:molybdopterin cofactor binding"/>
    <property type="evidence" value="ECO:0007669"/>
    <property type="project" value="InterPro"/>
</dbReference>
<sequence length="770" mass="84603">MSDIEITEYDGPAGGWGSAKALTEILSREKRGVSGAVLLGKQNKPDGFMCVSCAWAKPAEPRAFEYCENGAKATAWELTRNRVTRDFFAAHTVSELRDWPAYDLEEQGRLTEPMKYDPATDKYVPVSWNDAIREIGAELRTFEPDSVVFYASGRASLEASYMYALFARLYGTNNLPDSSNMCHESTSVALPQSIGVPVGTTVLDDFKTTELIMFFGQNVGTSSPRMLHDLQEARKRGVPIITFNPLRERGLERFTNPQSPTEMLTGASTEISTQYHQLKAGGDLAALTGMCKALLAADAKAEAEGAPEVLDREFIKTHTHGFKDFLRFCDKQDWSRIERRSGLKREAIEAAAAGYARSKATMGVYGMGLTQHRKGVETIQMLVNLLLLKGNIGKPGAGICPVRGHSNVQGQRTVGITEKPELVPLDQLAKQFGFKPPHKKGMTTVEVCENVLAGKVKAFIGLGGNFVRAVPDTGRMDPAWSGVPLTVQVSTKLNRSHLIHGEKAYILPCLGRIEIDEQATGPQVVSMEDSTSCFHGSRGFASPASPELRSEPWIVAELAKATIEPNPLVPWDDWVADYGLVREAFTATYPKVFKGFKDRLFQPGGLHKPLPARERKWETKTGLANFVAPKGVESDPDMPADGRAVLDLMTLRSNDQFNTTVYGYDDRFRGVKGTRHILFMNASDIERLGFANGELVDVSTHTDDGHVREVSNLRVVEYNVPEGCCAGYYPELNVLIPLWHHDEQAKTPAAKCIPVVVHPAKNVLLAATAA</sequence>